<dbReference type="Pfam" id="PF13728">
    <property type="entry name" value="TraF"/>
    <property type="match status" value="1"/>
</dbReference>
<evidence type="ECO:0000256" key="1">
    <source>
        <dbReference type="SAM" id="SignalP"/>
    </source>
</evidence>
<accession>F2LV33</accession>
<evidence type="ECO:0000313" key="2">
    <source>
        <dbReference type="EMBL" id="AEA33617.1"/>
    </source>
</evidence>
<proteinExistence type="predicted"/>
<dbReference type="SUPFAM" id="SSF52833">
    <property type="entry name" value="Thioredoxin-like"/>
    <property type="match status" value="1"/>
</dbReference>
<dbReference type="InParanoid" id="F2LV33"/>
<dbReference type="eggNOG" id="COG0526">
    <property type="taxonomic scope" value="Bacteria"/>
</dbReference>
<dbReference type="AlphaFoldDB" id="F2LV33"/>
<reference evidence="3" key="2">
    <citation type="submission" date="2011-03" db="EMBL/GenBank/DDBJ databases">
        <title>The complete genome of Hippea maritima DSM 10411.</title>
        <authorList>
            <consortium name="US DOE Joint Genome Institute (JGI-PGF)"/>
            <person name="Lucas S."/>
            <person name="Copeland A."/>
            <person name="Lapidus A."/>
            <person name="Bruce D."/>
            <person name="Goodwin L."/>
            <person name="Pitluck S."/>
            <person name="Peters L."/>
            <person name="Kyrpides N."/>
            <person name="Mavromatis K."/>
            <person name="Pagani I."/>
            <person name="Ivanova N."/>
            <person name="Mikhailova N."/>
            <person name="Lu M."/>
            <person name="Detter J.C."/>
            <person name="Tapia R."/>
            <person name="Han C."/>
            <person name="Land M."/>
            <person name="Hauser L."/>
            <person name="Markowitz V."/>
            <person name="Cheng J.-F."/>
            <person name="Hugenholtz P."/>
            <person name="Woyke T."/>
            <person name="Wu D."/>
            <person name="Spring S."/>
            <person name="Schroeder M."/>
            <person name="Brambilla E."/>
            <person name="Klenk H.-P."/>
            <person name="Eisen J.A."/>
        </authorList>
    </citation>
    <scope>NUCLEOTIDE SEQUENCE [LARGE SCALE GENOMIC DNA]</scope>
    <source>
        <strain evidence="3">ATCC 700847 / DSM 10411 / MH2</strain>
    </source>
</reference>
<dbReference type="InterPro" id="IPR039555">
    <property type="entry name" value="TraF/TrbB"/>
</dbReference>
<dbReference type="CDD" id="cd02947">
    <property type="entry name" value="TRX_family"/>
    <property type="match status" value="1"/>
</dbReference>
<protein>
    <submittedName>
        <fullName evidence="2">Glutaredoxin 2</fullName>
    </submittedName>
</protein>
<dbReference type="Proteomes" id="UP000008139">
    <property type="component" value="Chromosome"/>
</dbReference>
<dbReference type="STRING" id="760142.Hipma_0647"/>
<feature type="chain" id="PRO_5003281473" evidence="1">
    <location>
        <begin position="21"/>
        <end position="284"/>
    </location>
</feature>
<reference evidence="2 3" key="1">
    <citation type="journal article" date="2011" name="Stand. Genomic Sci.">
        <title>Complete genome sequence of the thermophilic sulfur-reducer Hippea maritima type strain (MH(2)).</title>
        <authorList>
            <person name="Huntemann M."/>
            <person name="Lu M."/>
            <person name="Nolan M."/>
            <person name="Lapidus A."/>
            <person name="Lucas S."/>
            <person name="Hammon N."/>
            <person name="Deshpande S."/>
            <person name="Cheng J.F."/>
            <person name="Tapia R."/>
            <person name="Han C."/>
            <person name="Goodwin L."/>
            <person name="Pitluck S."/>
            <person name="Liolios K."/>
            <person name="Pagani I."/>
            <person name="Ivanova N."/>
            <person name="Ovchinikova G."/>
            <person name="Pati A."/>
            <person name="Chen A."/>
            <person name="Palaniappan K."/>
            <person name="Land M."/>
            <person name="Hauser L."/>
            <person name="Jeffries C.D."/>
            <person name="Detter J.C."/>
            <person name="Brambilla E.M."/>
            <person name="Rohde M."/>
            <person name="Spring S."/>
            <person name="Goker M."/>
            <person name="Woyke T."/>
            <person name="Bristow J."/>
            <person name="Eisen J.A."/>
            <person name="Markowitz V."/>
            <person name="Hugenholtz P."/>
            <person name="Kyrpides N.C."/>
            <person name="Klenk H.P."/>
            <person name="Mavromatis K."/>
        </authorList>
    </citation>
    <scope>NUCLEOTIDE SEQUENCE [LARGE SCALE GENOMIC DNA]</scope>
    <source>
        <strain evidence="3">ATCC 700847 / DSM 10411 / MH2</strain>
    </source>
</reference>
<keyword evidence="1" id="KW-0732">Signal</keyword>
<name>F2LV33_HIPMA</name>
<keyword evidence="3" id="KW-1185">Reference proteome</keyword>
<dbReference type="EMBL" id="CP002606">
    <property type="protein sequence ID" value="AEA33617.1"/>
    <property type="molecule type" value="Genomic_DNA"/>
</dbReference>
<evidence type="ECO:0000313" key="3">
    <source>
        <dbReference type="Proteomes" id="UP000008139"/>
    </source>
</evidence>
<dbReference type="OrthoDB" id="5426733at2"/>
<dbReference type="InterPro" id="IPR036249">
    <property type="entry name" value="Thioredoxin-like_sf"/>
</dbReference>
<sequence length="284" mass="33628">MRKVVLILAVLFLTVISARADVNNYNPYQGWFWYKNPPKKEKNKDKNKEEKFTMKTYTYKQLWNMYPDKFQKLLKYALRQAVQNPTPQNVKQYLILQDIARRKAYAFSNVVGYVTQTNPNLSLYKDYPENSPGIRMRTGLMNYDVDKTLKSNRDEYALLFFYKPGCQYCEIQSQILRYLQDEDGWEIMPININQRYDVAARFNVKTVPEIILIHKGSPQWIPVAAGVIALNNIKRNIYRGIMYFEGKLNPKNWSIYQFQKNSGFDVDKYPVAPDMKFKIKVEEQ</sequence>
<dbReference type="HOGENOM" id="CLU_082069_0_0_7"/>
<feature type="signal peptide" evidence="1">
    <location>
        <begin position="1"/>
        <end position="20"/>
    </location>
</feature>
<dbReference type="RefSeq" id="WP_013681658.1">
    <property type="nucleotide sequence ID" value="NC_015318.1"/>
</dbReference>
<dbReference type="Gene3D" id="3.40.30.10">
    <property type="entry name" value="Glutaredoxin"/>
    <property type="match status" value="1"/>
</dbReference>
<gene>
    <name evidence="2" type="ordered locus">Hipma_0647</name>
</gene>
<dbReference type="KEGG" id="hmr:Hipma_0647"/>
<organism evidence="2 3">
    <name type="scientific">Hippea maritima (strain ATCC 700847 / DSM 10411 / MH2)</name>
    <dbReference type="NCBI Taxonomy" id="760142"/>
    <lineage>
        <taxon>Bacteria</taxon>
        <taxon>Pseudomonadati</taxon>
        <taxon>Campylobacterota</taxon>
        <taxon>Desulfurellia</taxon>
        <taxon>Desulfurellales</taxon>
        <taxon>Hippeaceae</taxon>
        <taxon>Hippea</taxon>
    </lineage>
</organism>